<protein>
    <submittedName>
        <fullName evidence="4">VacJ family lipoprotein</fullName>
    </submittedName>
</protein>
<keyword evidence="2 3" id="KW-0732">Signal</keyword>
<dbReference type="PRINTS" id="PR01805">
    <property type="entry name" value="VACJLIPOPROT"/>
</dbReference>
<name>A0ABT1QR14_9GAMM</name>
<keyword evidence="5" id="KW-1185">Reference proteome</keyword>
<dbReference type="Proteomes" id="UP001165498">
    <property type="component" value="Unassembled WGS sequence"/>
</dbReference>
<accession>A0ABT1QR14</accession>
<comment type="similarity">
    <text evidence="1">Belongs to the MlaA family.</text>
</comment>
<feature type="signal peptide" evidence="3">
    <location>
        <begin position="1"/>
        <end position="23"/>
    </location>
</feature>
<evidence type="ECO:0000256" key="1">
    <source>
        <dbReference type="ARBA" id="ARBA00010634"/>
    </source>
</evidence>
<evidence type="ECO:0000256" key="3">
    <source>
        <dbReference type="SAM" id="SignalP"/>
    </source>
</evidence>
<comment type="caution">
    <text evidence="4">The sequence shown here is derived from an EMBL/GenBank/DDBJ whole genome shotgun (WGS) entry which is preliminary data.</text>
</comment>
<keyword evidence="4" id="KW-0449">Lipoprotein</keyword>
<evidence type="ECO:0000313" key="4">
    <source>
        <dbReference type="EMBL" id="MCQ4164743.1"/>
    </source>
</evidence>
<sequence>MRSPLRWKPLKNLGLIAFSVVLAGCTIAKPRTDDPWERWNRKAYAFNDAADRAVIRPVAVGYRKVTTPNMRRVLSNFFSNLRMPITMVNNLLQGRPKDFTRSTGRFLVNTTLGLGGFFDPASQMGLKLQEQDFGTTLAKWGVPDGPYLVLPLLGSTTARDIFRFPVDRTFDPLAWYASQRDLKYGAQYMPTWLFLVTLRSRGIDAESLLEGVYDPYVFYRDAYRQQRVYQIYDGNPPVEVIELLQGVGEDFDPDELLEEQQRYEKGKTGKEPQAQP</sequence>
<reference evidence="4" key="1">
    <citation type="submission" date="2022-07" db="EMBL/GenBank/DDBJ databases">
        <title>Tahibacter sp., a new gammaproteobacterium isolated from the silt sample collected at pig farm.</title>
        <authorList>
            <person name="Chen H."/>
        </authorList>
    </citation>
    <scope>NUCLEOTIDE SEQUENCE</scope>
    <source>
        <strain evidence="4">P2K</strain>
    </source>
</reference>
<organism evidence="4 5">
    <name type="scientific">Tahibacter harae</name>
    <dbReference type="NCBI Taxonomy" id="2963937"/>
    <lineage>
        <taxon>Bacteria</taxon>
        <taxon>Pseudomonadati</taxon>
        <taxon>Pseudomonadota</taxon>
        <taxon>Gammaproteobacteria</taxon>
        <taxon>Lysobacterales</taxon>
        <taxon>Rhodanobacteraceae</taxon>
        <taxon>Tahibacter</taxon>
    </lineage>
</organism>
<evidence type="ECO:0000313" key="5">
    <source>
        <dbReference type="Proteomes" id="UP001165498"/>
    </source>
</evidence>
<dbReference type="PROSITE" id="PS51257">
    <property type="entry name" value="PROKAR_LIPOPROTEIN"/>
    <property type="match status" value="1"/>
</dbReference>
<dbReference type="EMBL" id="JANFQO010000006">
    <property type="protein sequence ID" value="MCQ4164743.1"/>
    <property type="molecule type" value="Genomic_DNA"/>
</dbReference>
<evidence type="ECO:0000256" key="2">
    <source>
        <dbReference type="ARBA" id="ARBA00022729"/>
    </source>
</evidence>
<dbReference type="RefSeq" id="WP_255913654.1">
    <property type="nucleotide sequence ID" value="NZ_JANFQO010000006.1"/>
</dbReference>
<dbReference type="PANTHER" id="PTHR30035:SF3">
    <property type="entry name" value="INTERMEMBRANE PHOSPHOLIPID TRANSPORT SYSTEM LIPOPROTEIN MLAA"/>
    <property type="match status" value="1"/>
</dbReference>
<dbReference type="PANTHER" id="PTHR30035">
    <property type="entry name" value="LIPOPROTEIN VACJ-RELATED"/>
    <property type="match status" value="1"/>
</dbReference>
<proteinExistence type="inferred from homology"/>
<dbReference type="InterPro" id="IPR007428">
    <property type="entry name" value="MlaA"/>
</dbReference>
<feature type="chain" id="PRO_5045366792" evidence="3">
    <location>
        <begin position="24"/>
        <end position="276"/>
    </location>
</feature>
<dbReference type="Pfam" id="PF04333">
    <property type="entry name" value="MlaA"/>
    <property type="match status" value="1"/>
</dbReference>
<gene>
    <name evidence="4" type="ORF">NM961_08475</name>
</gene>